<dbReference type="InterPro" id="IPR007782">
    <property type="entry name" value="VKG_COase"/>
</dbReference>
<dbReference type="PRINTS" id="PR02045">
    <property type="entry name" value="F138DOMAIN"/>
</dbReference>
<evidence type="ECO:0000313" key="3">
    <source>
        <dbReference type="EMBL" id="KAL2774150.1"/>
    </source>
</evidence>
<evidence type="ECO:0000259" key="2">
    <source>
        <dbReference type="Pfam" id="PF05090"/>
    </source>
</evidence>
<reference evidence="3 4" key="1">
    <citation type="journal article" date="2024" name="G3 (Bethesda)">
        <title>A hybrid genome assembly of the endangered aye-aye (Daubentonia madagascariensis).</title>
        <authorList>
            <person name="Versoza C.J."/>
            <person name="Pfeifer S.P."/>
        </authorList>
    </citation>
    <scope>NUCLEOTIDE SEQUENCE [LARGE SCALE GENOMIC DNA]</scope>
    <source>
        <strain evidence="3">6821</strain>
    </source>
</reference>
<name>A0ABD2E563_DAUMA</name>
<dbReference type="Proteomes" id="UP001610411">
    <property type="component" value="Unassembled WGS sequence"/>
</dbReference>
<dbReference type="Pfam" id="PF05090">
    <property type="entry name" value="HTTM"/>
    <property type="match status" value="1"/>
</dbReference>
<accession>A0ABD2E563</accession>
<proteinExistence type="predicted"/>
<dbReference type="InterPro" id="IPR053934">
    <property type="entry name" value="HTTM_dom"/>
</dbReference>
<evidence type="ECO:0000256" key="1">
    <source>
        <dbReference type="SAM" id="MobiDB-lite"/>
    </source>
</evidence>
<dbReference type="PANTHER" id="PTHR12639:SF6">
    <property type="entry name" value="VITAMIN K-DEPENDENT GAMMA-CARBOXYLASE"/>
    <property type="match status" value="1"/>
</dbReference>
<evidence type="ECO:0000313" key="4">
    <source>
        <dbReference type="Proteomes" id="UP001610411"/>
    </source>
</evidence>
<dbReference type="PANTHER" id="PTHR12639">
    <property type="entry name" value="VITAMIN K-DEPENDENT GAMMA-CARBOXYLASE"/>
    <property type="match status" value="1"/>
</dbReference>
<dbReference type="EMBL" id="JBFSEQ010000006">
    <property type="protein sequence ID" value="KAL2774150.1"/>
    <property type="molecule type" value="Genomic_DNA"/>
</dbReference>
<feature type="region of interest" description="Disordered" evidence="1">
    <location>
        <begin position="1"/>
        <end position="29"/>
    </location>
</feature>
<comment type="caution">
    <text evidence="3">The sequence shown here is derived from an EMBL/GenBank/DDBJ whole genome shotgun (WGS) entry which is preliminary data.</text>
</comment>
<keyword evidence="4" id="KW-1185">Reference proteome</keyword>
<dbReference type="AlphaFoldDB" id="A0ABD2E563"/>
<organism evidence="3 4">
    <name type="scientific">Daubentonia madagascariensis</name>
    <name type="common">Aye-aye</name>
    <name type="synonym">Sciurus madagascariensis</name>
    <dbReference type="NCBI Taxonomy" id="31869"/>
    <lineage>
        <taxon>Eukaryota</taxon>
        <taxon>Metazoa</taxon>
        <taxon>Chordata</taxon>
        <taxon>Craniata</taxon>
        <taxon>Vertebrata</taxon>
        <taxon>Euteleostomi</taxon>
        <taxon>Mammalia</taxon>
        <taxon>Eutheria</taxon>
        <taxon>Euarchontoglires</taxon>
        <taxon>Primates</taxon>
        <taxon>Strepsirrhini</taxon>
        <taxon>Chiromyiformes</taxon>
        <taxon>Daubentoniidae</taxon>
        <taxon>Daubentonia</taxon>
    </lineage>
</organism>
<feature type="domain" description="HTTM" evidence="2">
    <location>
        <begin position="56"/>
        <end position="125"/>
    </location>
</feature>
<gene>
    <name evidence="3" type="ORF">WCI35_017086</name>
</gene>
<protein>
    <submittedName>
        <fullName evidence="3">Vitamin K-dependent gamma-carboxylase isoform 3</fullName>
    </submittedName>
</protein>
<sequence>MAVTARSARAPPSSGKAQKDKAGQTLGPRQASRMGKLLGFEWTDLSSWRRLVTLLNRPMDPASLAVFRFLFGFLMVLDIPQERGLSSLDRRYLDGLEVCRFPLLDALHPLPLDWMYLVYTIMFLGEGNYGRDGSIFFFFNMKRGGVRFNFLFFFFFETESHSIAPGECSGIIRAHCNLKLLGSRDPSVSASRVAGTTGACHDAQAGLELLRSSNPPASASQSARIIGMSHRAWPKWEY</sequence>